<name>A0AAV4TA07_9ARAC</name>
<evidence type="ECO:0000256" key="2">
    <source>
        <dbReference type="SAM" id="Phobius"/>
    </source>
</evidence>
<proteinExistence type="inferred from homology"/>
<dbReference type="Pfam" id="PF03109">
    <property type="entry name" value="ABC1"/>
    <property type="match status" value="1"/>
</dbReference>
<reference evidence="4 5" key="1">
    <citation type="submission" date="2021-06" db="EMBL/GenBank/DDBJ databases">
        <title>Caerostris darwini draft genome.</title>
        <authorList>
            <person name="Kono N."/>
            <person name="Arakawa K."/>
        </authorList>
    </citation>
    <scope>NUCLEOTIDE SEQUENCE [LARGE SCALE GENOMIC DNA]</scope>
</reference>
<evidence type="ECO:0000256" key="1">
    <source>
        <dbReference type="ARBA" id="ARBA00009670"/>
    </source>
</evidence>
<dbReference type="InterPro" id="IPR004147">
    <property type="entry name" value="ABC1_dom"/>
</dbReference>
<dbReference type="InterPro" id="IPR011009">
    <property type="entry name" value="Kinase-like_dom_sf"/>
</dbReference>
<dbReference type="InterPro" id="IPR045307">
    <property type="entry name" value="ADCK1_dom"/>
</dbReference>
<comment type="caution">
    <text evidence="4">The sequence shown here is derived from an EMBL/GenBank/DDBJ whole genome shotgun (WGS) entry which is preliminary data.</text>
</comment>
<feature type="non-terminal residue" evidence="4">
    <location>
        <position position="1"/>
    </location>
</feature>
<organism evidence="4 5">
    <name type="scientific">Caerostris darwini</name>
    <dbReference type="NCBI Taxonomy" id="1538125"/>
    <lineage>
        <taxon>Eukaryota</taxon>
        <taxon>Metazoa</taxon>
        <taxon>Ecdysozoa</taxon>
        <taxon>Arthropoda</taxon>
        <taxon>Chelicerata</taxon>
        <taxon>Arachnida</taxon>
        <taxon>Araneae</taxon>
        <taxon>Araneomorphae</taxon>
        <taxon>Entelegynae</taxon>
        <taxon>Araneoidea</taxon>
        <taxon>Araneidae</taxon>
        <taxon>Caerostris</taxon>
    </lineage>
</organism>
<dbReference type="PANTHER" id="PTHR43173:SF28">
    <property type="entry name" value="AARF DOMAIN CONTAINING KINASE 5"/>
    <property type="match status" value="1"/>
</dbReference>
<dbReference type="GO" id="GO:0016301">
    <property type="term" value="F:kinase activity"/>
    <property type="evidence" value="ECO:0007669"/>
    <property type="project" value="UniProtKB-KW"/>
</dbReference>
<protein>
    <submittedName>
        <fullName evidence="4">Uncharacterized aarF domain-containing protein kinase 5</fullName>
    </submittedName>
</protein>
<keyword evidence="2" id="KW-1133">Transmembrane helix</keyword>
<comment type="similarity">
    <text evidence="1">Belongs to the protein kinase superfamily. ADCK protein kinase family.</text>
</comment>
<dbReference type="InterPro" id="IPR051130">
    <property type="entry name" value="Mito_struct-func_regulator"/>
</dbReference>
<feature type="domain" description="ABC1 atypical kinase-like" evidence="3">
    <location>
        <begin position="134"/>
        <end position="379"/>
    </location>
</feature>
<keyword evidence="5" id="KW-1185">Reference proteome</keyword>
<dbReference type="CDD" id="cd13969">
    <property type="entry name" value="ADCK1-like"/>
    <property type="match status" value="1"/>
</dbReference>
<dbReference type="Proteomes" id="UP001054837">
    <property type="component" value="Unassembled WGS sequence"/>
</dbReference>
<evidence type="ECO:0000313" key="5">
    <source>
        <dbReference type="Proteomes" id="UP001054837"/>
    </source>
</evidence>
<feature type="transmembrane region" description="Helical" evidence="2">
    <location>
        <begin position="17"/>
        <end position="34"/>
    </location>
</feature>
<dbReference type="SUPFAM" id="SSF56112">
    <property type="entry name" value="Protein kinase-like (PK-like)"/>
    <property type="match status" value="1"/>
</dbReference>
<evidence type="ECO:0000313" key="4">
    <source>
        <dbReference type="EMBL" id="GIY42524.1"/>
    </source>
</evidence>
<keyword evidence="4" id="KW-0808">Transferase</keyword>
<gene>
    <name evidence="4" type="primary">Adck5</name>
    <name evidence="4" type="ORF">CDAR_413541</name>
</gene>
<keyword evidence="4" id="KW-0418">Kinase</keyword>
<sequence>RIHNVPKPKKKGVWKRNLKFTIFGTVIISPFIYYQCLDSYTKRQVDVTISGIGRFFRSLKIGLTISVDYWYRLFRLDEDSKEYITALQKCHLISATRLLQGCLQNGGLYVKLGQGLVSLNHILPSEYTETLSALHDKALIRGEKELETLFLEDFGKLPEEVFVKFDRKPIAAASLAQVYKATTHSGDNVAVKAQYIDLQQRFNGDVNTIYILLKLIGWMHPSFNFTWVMNYLKETLESELDFINEARNMERCARELKHLPFVHIPEVNWRLSTKRILTAEFIDGVSVNDAKGIKAMGLDVADVGKKLVLTFAEQIFHTGFVHADPHPGNVFIRKGKDNRAEIVLLDHGLYEYLPEKNRVSLSRLWKSIILNDKKNMEKYCTELGVKDYYLFCEILMQRPLDRKQMRIPNRLTDKDAAYMKQMAKNHFDNIMTVIRSLPLPMLLVFRNINTVRSVLKGHGDCVDRYSLMARVAIQGAYNISQKSIITSVIGLAEKMKFDFVLKWESLQMFFTTVYLRLLIFLGRATEESAAQLLELLN</sequence>
<keyword evidence="2" id="KW-0812">Transmembrane</keyword>
<keyword evidence="2" id="KW-0472">Membrane</keyword>
<dbReference type="AlphaFoldDB" id="A0AAV4TA07"/>
<dbReference type="EMBL" id="BPLQ01009215">
    <property type="protein sequence ID" value="GIY42524.1"/>
    <property type="molecule type" value="Genomic_DNA"/>
</dbReference>
<evidence type="ECO:0000259" key="3">
    <source>
        <dbReference type="Pfam" id="PF03109"/>
    </source>
</evidence>
<dbReference type="PANTHER" id="PTHR43173">
    <property type="entry name" value="ABC1 FAMILY PROTEIN"/>
    <property type="match status" value="1"/>
</dbReference>
<accession>A0AAV4TA07</accession>